<dbReference type="EMBL" id="JGZM01000008">
    <property type="protein sequence ID" value="KFI85575.1"/>
    <property type="molecule type" value="Genomic_DNA"/>
</dbReference>
<accession>A0A087CQM5</accession>
<gene>
    <name evidence="1" type="ORF">BSAE_1430</name>
</gene>
<dbReference type="Proteomes" id="UP000029040">
    <property type="component" value="Unassembled WGS sequence"/>
</dbReference>
<organism evidence="1 2">
    <name type="scientific">Bifidobacterium pullorum subsp. saeculare DSM 6531 = LMG 14934</name>
    <dbReference type="NCBI Taxonomy" id="1437611"/>
    <lineage>
        <taxon>Bacteria</taxon>
        <taxon>Bacillati</taxon>
        <taxon>Actinomycetota</taxon>
        <taxon>Actinomycetes</taxon>
        <taxon>Bifidobacteriales</taxon>
        <taxon>Bifidobacteriaceae</taxon>
        <taxon>Bifidobacterium</taxon>
    </lineage>
</organism>
<comment type="caution">
    <text evidence="1">The sequence shown here is derived from an EMBL/GenBank/DDBJ whole genome shotgun (WGS) entry which is preliminary data.</text>
</comment>
<proteinExistence type="predicted"/>
<protein>
    <submittedName>
        <fullName evidence="1">Uncharacterized protein</fullName>
    </submittedName>
</protein>
<evidence type="ECO:0000313" key="2">
    <source>
        <dbReference type="Proteomes" id="UP000029040"/>
    </source>
</evidence>
<sequence>MQKQAFHLSGARMRSTIVWRHNPHVHVLDDDVVRAKPEKARNTPMVVANLPRRFADFGHIPPTPANSGPTFAAPAACRGAGYVHIYVKAASPKADGLITSPRTVYGRLTCNDL</sequence>
<evidence type="ECO:0000313" key="1">
    <source>
        <dbReference type="EMBL" id="KFI85575.1"/>
    </source>
</evidence>
<reference evidence="1 2" key="1">
    <citation type="submission" date="2014-03" db="EMBL/GenBank/DDBJ databases">
        <title>Genomics of Bifidobacteria.</title>
        <authorList>
            <person name="Ventura M."/>
            <person name="Milani C."/>
            <person name="Lugli G.A."/>
        </authorList>
    </citation>
    <scope>NUCLEOTIDE SEQUENCE [LARGE SCALE GENOMIC DNA]</scope>
    <source>
        <strain evidence="1 2">LMG 14934</strain>
    </source>
</reference>
<dbReference type="RefSeq" id="WP_152595035.1">
    <property type="nucleotide sequence ID" value="NZ_JDTM01000004.1"/>
</dbReference>
<name>A0A087CQM5_9BIFI</name>
<dbReference type="AlphaFoldDB" id="A0A087CQM5"/>